<evidence type="ECO:0000256" key="7">
    <source>
        <dbReference type="ARBA" id="ARBA00023065"/>
    </source>
</evidence>
<dbReference type="Pfam" id="PF00593">
    <property type="entry name" value="TonB_dep_Rec_b-barrel"/>
    <property type="match status" value="1"/>
</dbReference>
<name>A0A931MMG8_9SPHN</name>
<dbReference type="InterPro" id="IPR039426">
    <property type="entry name" value="TonB-dep_rcpt-like"/>
</dbReference>
<comment type="similarity">
    <text evidence="11 12">Belongs to the TonB-dependent receptor family.</text>
</comment>
<keyword evidence="4" id="KW-0410">Iron transport</keyword>
<evidence type="ECO:0000256" key="11">
    <source>
        <dbReference type="PROSITE-ProRule" id="PRU01360"/>
    </source>
</evidence>
<evidence type="ECO:0000256" key="3">
    <source>
        <dbReference type="ARBA" id="ARBA00022452"/>
    </source>
</evidence>
<keyword evidence="8 12" id="KW-0798">TonB box</keyword>
<evidence type="ECO:0000313" key="16">
    <source>
        <dbReference type="EMBL" id="MBH0114400.1"/>
    </source>
</evidence>
<evidence type="ECO:0000256" key="1">
    <source>
        <dbReference type="ARBA" id="ARBA00004571"/>
    </source>
</evidence>
<feature type="domain" description="TonB-dependent receptor plug" evidence="15">
    <location>
        <begin position="47"/>
        <end position="153"/>
    </location>
</feature>
<evidence type="ECO:0000256" key="8">
    <source>
        <dbReference type="ARBA" id="ARBA00023077"/>
    </source>
</evidence>
<dbReference type="Proteomes" id="UP000617634">
    <property type="component" value="Unassembled WGS sequence"/>
</dbReference>
<keyword evidence="9 11" id="KW-0472">Membrane</keyword>
<dbReference type="EMBL" id="JADZGI010000003">
    <property type="protein sequence ID" value="MBH0114400.1"/>
    <property type="molecule type" value="Genomic_DNA"/>
</dbReference>
<evidence type="ECO:0000256" key="4">
    <source>
        <dbReference type="ARBA" id="ARBA00022496"/>
    </source>
</evidence>
<comment type="caution">
    <text evidence="16">The sequence shown here is derived from an EMBL/GenBank/DDBJ whole genome shotgun (WGS) entry which is preliminary data.</text>
</comment>
<dbReference type="InterPro" id="IPR036942">
    <property type="entry name" value="Beta-barrel_TonB_sf"/>
</dbReference>
<evidence type="ECO:0000256" key="2">
    <source>
        <dbReference type="ARBA" id="ARBA00022448"/>
    </source>
</evidence>
<dbReference type="GO" id="GO:0006826">
    <property type="term" value="P:iron ion transport"/>
    <property type="evidence" value="ECO:0007669"/>
    <property type="project" value="UniProtKB-KW"/>
</dbReference>
<proteinExistence type="inferred from homology"/>
<dbReference type="Pfam" id="PF07715">
    <property type="entry name" value="Plug"/>
    <property type="match status" value="1"/>
</dbReference>
<keyword evidence="6" id="KW-0408">Iron</keyword>
<sequence>MKFTASIIALTAGLAISNGAQAQDAPAPAGASANDIVVTGTRRETTLQDVAVSVTAISAEDLANAGYKSPSELQYTVPGLTYNVQLGAGFLIRGIGTQGFDYSLERAVGVVIDDVVQGQPRSLGFNTFGDIDHVEVLKGPQGTLFGKNASAGVVYVQTKRPEIGMAETSGSLRYGERNEIRIDNTVNIPISDTLAARVTGVYQRQDGYLTNLYNGESGGDYRDYALRGKLLWQPTDTFEVYVIGAIQDHTDGGIGGLATVRNINGDTSNGWPTNPDADFNMDFDALLAEYGIVPGPDNDQYAQNSRNEVFIKQKDIQANMKLDLGDYTLTSITAYSESNTGSWFDQDYTQSDFYDINNSELWAHQFSQEVRLNSPMGGFVDYVVGAFFWDQKTDAIERSAGKRGRDYPEDTYFSFSGAMSNYEAHMRSYAAFGEANFHFTDRLTVTGGLRLTHDNVFGAYFPSEDIRYNFEGTPAPATSGRNKKTNLSGKVTAKYEASDDLMVYATYARGYKAPAVGTSGGTLRMVDAETVDSFEAGVRAQLLDRLLTVNATAFYSKFKNFQSTVVEIGDDNVARSVLSNAPGVVTKGFELGLTVQPSPDLRLGGNISYAPTEYEDFIAPCYSGQPVVDNAGIGECGALGGTGMNVDGFPSIHAPDTTLNVTGAYTPLLTDNLRLFANANYYYRSSTFGQAGNPNSRVDGYGLVNANLGIGNEDGSIKLSVYARNLFDKQFVARIHTMTFAPAGSYQQYFSGEGARTIGVRLDYAF</sequence>
<dbReference type="PROSITE" id="PS52016">
    <property type="entry name" value="TONB_DEPENDENT_REC_3"/>
    <property type="match status" value="1"/>
</dbReference>
<evidence type="ECO:0000259" key="15">
    <source>
        <dbReference type="Pfam" id="PF07715"/>
    </source>
</evidence>
<evidence type="ECO:0000256" key="12">
    <source>
        <dbReference type="RuleBase" id="RU003357"/>
    </source>
</evidence>
<evidence type="ECO:0000256" key="9">
    <source>
        <dbReference type="ARBA" id="ARBA00023136"/>
    </source>
</evidence>
<evidence type="ECO:0000259" key="14">
    <source>
        <dbReference type="Pfam" id="PF00593"/>
    </source>
</evidence>
<dbReference type="InterPro" id="IPR000531">
    <property type="entry name" value="Beta-barrel_TonB"/>
</dbReference>
<evidence type="ECO:0000256" key="10">
    <source>
        <dbReference type="ARBA" id="ARBA00023237"/>
    </source>
</evidence>
<keyword evidence="16" id="KW-0675">Receptor</keyword>
<dbReference type="AlphaFoldDB" id="A0A931MMG8"/>
<organism evidence="16 17">
    <name type="scientific">Novosphingobium aureum</name>
    <dbReference type="NCBI Taxonomy" id="2792964"/>
    <lineage>
        <taxon>Bacteria</taxon>
        <taxon>Pseudomonadati</taxon>
        <taxon>Pseudomonadota</taxon>
        <taxon>Alphaproteobacteria</taxon>
        <taxon>Sphingomonadales</taxon>
        <taxon>Sphingomonadaceae</taxon>
        <taxon>Novosphingobium</taxon>
    </lineage>
</organism>
<evidence type="ECO:0000313" key="17">
    <source>
        <dbReference type="Proteomes" id="UP000617634"/>
    </source>
</evidence>
<dbReference type="PANTHER" id="PTHR32552">
    <property type="entry name" value="FERRICHROME IRON RECEPTOR-RELATED"/>
    <property type="match status" value="1"/>
</dbReference>
<keyword evidence="13" id="KW-0732">Signal</keyword>
<dbReference type="GO" id="GO:0009279">
    <property type="term" value="C:cell outer membrane"/>
    <property type="evidence" value="ECO:0007669"/>
    <property type="project" value="UniProtKB-SubCell"/>
</dbReference>
<protein>
    <submittedName>
        <fullName evidence="16">TonB-dependent receptor</fullName>
    </submittedName>
</protein>
<dbReference type="CDD" id="cd01347">
    <property type="entry name" value="ligand_gated_channel"/>
    <property type="match status" value="1"/>
</dbReference>
<dbReference type="RefSeq" id="WP_197165768.1">
    <property type="nucleotide sequence ID" value="NZ_JADZGI010000003.1"/>
</dbReference>
<dbReference type="SUPFAM" id="SSF56935">
    <property type="entry name" value="Porins"/>
    <property type="match status" value="1"/>
</dbReference>
<dbReference type="PANTHER" id="PTHR32552:SF81">
    <property type="entry name" value="TONB-DEPENDENT OUTER MEMBRANE RECEPTOR"/>
    <property type="match status" value="1"/>
</dbReference>
<dbReference type="Gene3D" id="2.40.170.20">
    <property type="entry name" value="TonB-dependent receptor, beta-barrel domain"/>
    <property type="match status" value="1"/>
</dbReference>
<dbReference type="InterPro" id="IPR012910">
    <property type="entry name" value="Plug_dom"/>
</dbReference>
<keyword evidence="3 11" id="KW-1134">Transmembrane beta strand</keyword>
<evidence type="ECO:0000256" key="13">
    <source>
        <dbReference type="SAM" id="SignalP"/>
    </source>
</evidence>
<keyword evidence="2 11" id="KW-0813">Transport</keyword>
<keyword evidence="10 11" id="KW-0998">Cell outer membrane</keyword>
<feature type="chain" id="PRO_5036679079" evidence="13">
    <location>
        <begin position="23"/>
        <end position="766"/>
    </location>
</feature>
<accession>A0A931MMG8</accession>
<keyword evidence="17" id="KW-1185">Reference proteome</keyword>
<reference evidence="16" key="1">
    <citation type="submission" date="2020-11" db="EMBL/GenBank/DDBJ databases">
        <title>Novosphingobium aureum sp. nov., a marine bacterium isolated from sediment of a salt flat.</title>
        <authorList>
            <person name="Yoo Y."/>
            <person name="Kim J.-J."/>
        </authorList>
    </citation>
    <scope>NUCLEOTIDE SEQUENCE</scope>
    <source>
        <strain evidence="16">YJ-S2-02</strain>
    </source>
</reference>
<evidence type="ECO:0000256" key="5">
    <source>
        <dbReference type="ARBA" id="ARBA00022692"/>
    </source>
</evidence>
<evidence type="ECO:0000256" key="6">
    <source>
        <dbReference type="ARBA" id="ARBA00023004"/>
    </source>
</evidence>
<keyword evidence="5 11" id="KW-0812">Transmembrane</keyword>
<comment type="subcellular location">
    <subcellularLocation>
        <location evidence="1 11">Cell outer membrane</location>
        <topology evidence="1 11">Multi-pass membrane protein</topology>
    </subcellularLocation>
</comment>
<feature type="domain" description="TonB-dependent receptor-like beta-barrel" evidence="14">
    <location>
        <begin position="264"/>
        <end position="726"/>
    </location>
</feature>
<gene>
    <name evidence="16" type="ORF">I5E68_15755</name>
</gene>
<feature type="signal peptide" evidence="13">
    <location>
        <begin position="1"/>
        <end position="22"/>
    </location>
</feature>
<keyword evidence="7" id="KW-0406">Ion transport</keyword>